<dbReference type="AlphaFoldDB" id="A0A6J4VD39"/>
<gene>
    <name evidence="3" type="ORF">AVDCRST_MAG88-2622</name>
</gene>
<protein>
    <submittedName>
        <fullName evidence="3">Integral membrane protein TerC</fullName>
    </submittedName>
</protein>
<sequence length="201" mass="21156">MGRDLILPGKGTYEIHEMLEGQEGHADARVPASFASVIVRILILDVVFSLDSVISAAGMVDQIGAMIAIGIMLLSTETISAFANRHPTVKMLALSFLLPIGMSLVVKAFDQHIPMGYIYFAMGFSVFAAVLNLRAHGSSPVHLHERYSKCGAAVSAAPAGDARHQAMVQGSQPAMAGPSAPVRTSPVRKSPPSPASLCCDS</sequence>
<accession>A0A6J4VD39</accession>
<dbReference type="EMBL" id="CADCWM010000645">
    <property type="protein sequence ID" value="CAA9573891.1"/>
    <property type="molecule type" value="Genomic_DNA"/>
</dbReference>
<dbReference type="InterPro" id="IPR005496">
    <property type="entry name" value="Integral_membrane_TerC"/>
</dbReference>
<feature type="transmembrane region" description="Helical" evidence="2">
    <location>
        <begin position="63"/>
        <end position="84"/>
    </location>
</feature>
<feature type="transmembrane region" description="Helical" evidence="2">
    <location>
        <begin position="91"/>
        <end position="109"/>
    </location>
</feature>
<feature type="transmembrane region" description="Helical" evidence="2">
    <location>
        <begin position="115"/>
        <end position="133"/>
    </location>
</feature>
<dbReference type="GO" id="GO:0016020">
    <property type="term" value="C:membrane"/>
    <property type="evidence" value="ECO:0007669"/>
    <property type="project" value="InterPro"/>
</dbReference>
<keyword evidence="2" id="KW-0472">Membrane</keyword>
<evidence type="ECO:0000256" key="2">
    <source>
        <dbReference type="SAM" id="Phobius"/>
    </source>
</evidence>
<dbReference type="Pfam" id="PF03741">
    <property type="entry name" value="TerC"/>
    <property type="match status" value="1"/>
</dbReference>
<organism evidence="3">
    <name type="scientific">uncultured Thermomicrobiales bacterium</name>
    <dbReference type="NCBI Taxonomy" id="1645740"/>
    <lineage>
        <taxon>Bacteria</taxon>
        <taxon>Pseudomonadati</taxon>
        <taxon>Thermomicrobiota</taxon>
        <taxon>Thermomicrobia</taxon>
        <taxon>Thermomicrobiales</taxon>
        <taxon>environmental samples</taxon>
    </lineage>
</organism>
<keyword evidence="2" id="KW-0812">Transmembrane</keyword>
<proteinExistence type="predicted"/>
<reference evidence="3" key="1">
    <citation type="submission" date="2020-02" db="EMBL/GenBank/DDBJ databases">
        <authorList>
            <person name="Meier V. D."/>
        </authorList>
    </citation>
    <scope>NUCLEOTIDE SEQUENCE</scope>
    <source>
        <strain evidence="3">AVDCRST_MAG88</strain>
    </source>
</reference>
<evidence type="ECO:0000313" key="3">
    <source>
        <dbReference type="EMBL" id="CAA9573891.1"/>
    </source>
</evidence>
<keyword evidence="2" id="KW-1133">Transmembrane helix</keyword>
<evidence type="ECO:0000256" key="1">
    <source>
        <dbReference type="SAM" id="MobiDB-lite"/>
    </source>
</evidence>
<name>A0A6J4VD39_9BACT</name>
<feature type="region of interest" description="Disordered" evidence="1">
    <location>
        <begin position="168"/>
        <end position="201"/>
    </location>
</feature>